<reference evidence="4 5" key="1">
    <citation type="submission" date="2023-03" db="EMBL/GenBank/DDBJ databases">
        <title>Draft genome sequence of Thalassotalea insulae KCTC 62186T.</title>
        <authorList>
            <person name="Sawabe T."/>
        </authorList>
    </citation>
    <scope>NUCLEOTIDE SEQUENCE [LARGE SCALE GENOMIC DNA]</scope>
    <source>
        <strain evidence="4 5">KCTC 62186</strain>
    </source>
</reference>
<dbReference type="PROSITE" id="PS50975">
    <property type="entry name" value="ATP_GRASP"/>
    <property type="match status" value="1"/>
</dbReference>
<organism evidence="4 5">
    <name type="scientific">Thalassotalea insulae</name>
    <dbReference type="NCBI Taxonomy" id="2056778"/>
    <lineage>
        <taxon>Bacteria</taxon>
        <taxon>Pseudomonadati</taxon>
        <taxon>Pseudomonadota</taxon>
        <taxon>Gammaproteobacteria</taxon>
        <taxon>Alteromonadales</taxon>
        <taxon>Colwelliaceae</taxon>
        <taxon>Thalassotalea</taxon>
    </lineage>
</organism>
<evidence type="ECO:0000313" key="4">
    <source>
        <dbReference type="EMBL" id="GLX79770.1"/>
    </source>
</evidence>
<gene>
    <name evidence="4" type="ORF">tinsulaeT_31100</name>
</gene>
<dbReference type="PANTHER" id="PTHR21621:SF0">
    <property type="entry name" value="BETA-CITRYLGLUTAMATE SYNTHASE B-RELATED"/>
    <property type="match status" value="1"/>
</dbReference>
<keyword evidence="2" id="KW-0067">ATP-binding</keyword>
<comment type="caution">
    <text evidence="4">The sequence shown here is derived from an EMBL/GenBank/DDBJ whole genome shotgun (WGS) entry which is preliminary data.</text>
</comment>
<dbReference type="EMBL" id="BSST01000001">
    <property type="protein sequence ID" value="GLX79770.1"/>
    <property type="molecule type" value="Genomic_DNA"/>
</dbReference>
<evidence type="ECO:0000256" key="1">
    <source>
        <dbReference type="ARBA" id="ARBA00023211"/>
    </source>
</evidence>
<accession>A0ABQ6GV07</accession>
<dbReference type="RefSeq" id="WP_284245701.1">
    <property type="nucleotide sequence ID" value="NZ_BSST01000001.1"/>
</dbReference>
<dbReference type="Pfam" id="PF08443">
    <property type="entry name" value="RimK"/>
    <property type="match status" value="1"/>
</dbReference>
<keyword evidence="5" id="KW-1185">Reference proteome</keyword>
<sequence>MEKTQQLPRLGFVYLDHVLRFFDKSNFKGWPDKIEHVVYHWGNDKQRFINEVKRKKIQVLIGNIPATAYETFREIARALPEVKFIPSLDAQFANKSKENVTNFCQKYQLPIPETKVFYEKNEALEYLAVCQYPKIIKKSYGPSNYGGYYVHKVDNFLQAQALLNKKRYYPVYVQQFIPMVADIRVMLVGHKPVCAFWRRPPEGEWLTNTSQGGAIDYYNVPKTALDIAVRASKASNAEYWACDIALGNDGKFRILECATAFAAFPYIRDWIGQYLMWQLSNGEMKKPYIPLNNWEELGKINAQLLRTMRHISFGRPQARQMSEDCADALHDVNEDVYQLLPVELRAEEEWPSEQWNLQDNYQLAKTQRKRHRDEQFEAVEAGSEGSELAQSPLVPFIELTEHQLSEFFQSIKGIGRQLYQCILNTLGVKGTLAALNHQPQLLLQVKNLKEKKLNAIISHWQQTIAPSLPENK</sequence>
<dbReference type="Gene3D" id="3.30.470.20">
    <property type="entry name" value="ATP-grasp fold, B domain"/>
    <property type="match status" value="1"/>
</dbReference>
<dbReference type="InterPro" id="IPR013651">
    <property type="entry name" value="ATP-grasp_RimK-type"/>
</dbReference>
<dbReference type="SUPFAM" id="SSF56059">
    <property type="entry name" value="Glutathione synthetase ATP-binding domain-like"/>
    <property type="match status" value="1"/>
</dbReference>
<evidence type="ECO:0000313" key="5">
    <source>
        <dbReference type="Proteomes" id="UP001157186"/>
    </source>
</evidence>
<evidence type="ECO:0000256" key="2">
    <source>
        <dbReference type="PROSITE-ProRule" id="PRU00409"/>
    </source>
</evidence>
<dbReference type="InterPro" id="IPR011761">
    <property type="entry name" value="ATP-grasp"/>
</dbReference>
<protein>
    <recommendedName>
        <fullName evidence="3">ATP-grasp domain-containing protein</fullName>
    </recommendedName>
</protein>
<dbReference type="PANTHER" id="PTHR21621">
    <property type="entry name" value="RIBOSOMAL PROTEIN S6 MODIFICATION PROTEIN"/>
    <property type="match status" value="1"/>
</dbReference>
<proteinExistence type="predicted"/>
<evidence type="ECO:0000259" key="3">
    <source>
        <dbReference type="PROSITE" id="PS50975"/>
    </source>
</evidence>
<feature type="domain" description="ATP-grasp" evidence="3">
    <location>
        <begin position="101"/>
        <end position="293"/>
    </location>
</feature>
<name>A0ABQ6GV07_9GAMM</name>
<keyword evidence="2" id="KW-0547">Nucleotide-binding</keyword>
<keyword evidence="1" id="KW-0464">Manganese</keyword>
<dbReference type="Proteomes" id="UP001157186">
    <property type="component" value="Unassembled WGS sequence"/>
</dbReference>